<dbReference type="InterPro" id="IPR006593">
    <property type="entry name" value="Cyt_b561/ferric_Rdtase_TM"/>
</dbReference>
<evidence type="ECO:0000256" key="5">
    <source>
        <dbReference type="ARBA" id="ARBA00022989"/>
    </source>
</evidence>
<organism evidence="10 11">
    <name type="scientific">Cladophialophora carrionii</name>
    <dbReference type="NCBI Taxonomy" id="86049"/>
    <lineage>
        <taxon>Eukaryota</taxon>
        <taxon>Fungi</taxon>
        <taxon>Dikarya</taxon>
        <taxon>Ascomycota</taxon>
        <taxon>Pezizomycotina</taxon>
        <taxon>Eurotiomycetes</taxon>
        <taxon>Chaetothyriomycetidae</taxon>
        <taxon>Chaetothyriales</taxon>
        <taxon>Herpotrichiellaceae</taxon>
        <taxon>Cladophialophora</taxon>
    </lineage>
</organism>
<reference evidence="11" key="1">
    <citation type="submission" date="2015-07" db="EMBL/GenBank/DDBJ databases">
        <authorList>
            <person name="Teixeira M.M."/>
            <person name="Souza R.C."/>
            <person name="Almeida L.G."/>
            <person name="Vicente V.A."/>
            <person name="de Hoog S."/>
            <person name="Bocca A.L."/>
            <person name="de Almeida S.R."/>
            <person name="Vasconcelos A.T."/>
            <person name="Felipe M.S."/>
        </authorList>
    </citation>
    <scope>NUCLEOTIDE SEQUENCE [LARGE SCALE GENOMIC DNA]</scope>
    <source>
        <strain evidence="11">KSF</strain>
    </source>
</reference>
<feature type="transmembrane region" description="Helical" evidence="7">
    <location>
        <begin position="91"/>
        <end position="113"/>
    </location>
</feature>
<dbReference type="GO" id="GO:0016020">
    <property type="term" value="C:membrane"/>
    <property type="evidence" value="ECO:0007669"/>
    <property type="project" value="UniProtKB-SubCell"/>
</dbReference>
<comment type="caution">
    <text evidence="10">The sequence shown here is derived from an EMBL/GenBank/DDBJ whole genome shotgun (WGS) entry which is preliminary data.</text>
</comment>
<feature type="signal peptide" evidence="8">
    <location>
        <begin position="1"/>
        <end position="24"/>
    </location>
</feature>
<keyword evidence="4" id="KW-0249">Electron transport</keyword>
<feature type="transmembrane region" description="Helical" evidence="7">
    <location>
        <begin position="59"/>
        <end position="79"/>
    </location>
</feature>
<accession>A0A1C1CTY7</accession>
<evidence type="ECO:0000256" key="1">
    <source>
        <dbReference type="ARBA" id="ARBA00004370"/>
    </source>
</evidence>
<dbReference type="CDD" id="cd08760">
    <property type="entry name" value="Cyt_b561_FRRS1_like"/>
    <property type="match status" value="1"/>
</dbReference>
<dbReference type="OrthoDB" id="19261at2759"/>
<comment type="subcellular location">
    <subcellularLocation>
        <location evidence="1">Membrane</location>
    </subcellularLocation>
</comment>
<dbReference type="AlphaFoldDB" id="A0A1C1CTY7"/>
<feature type="transmembrane region" description="Helical" evidence="7">
    <location>
        <begin position="172"/>
        <end position="192"/>
    </location>
</feature>
<keyword evidence="8" id="KW-0732">Signal</keyword>
<feature type="domain" description="Cytochrome b561" evidence="9">
    <location>
        <begin position="19"/>
        <end position="225"/>
    </location>
</feature>
<keyword evidence="11" id="KW-1185">Reference proteome</keyword>
<evidence type="ECO:0000256" key="2">
    <source>
        <dbReference type="ARBA" id="ARBA00022448"/>
    </source>
</evidence>
<protein>
    <submittedName>
        <fullName evidence="10">Integral membrane protein</fullName>
    </submittedName>
</protein>
<dbReference type="Gene3D" id="1.20.120.1770">
    <property type="match status" value="1"/>
</dbReference>
<feature type="transmembrane region" description="Helical" evidence="7">
    <location>
        <begin position="204"/>
        <end position="222"/>
    </location>
</feature>
<proteinExistence type="predicted"/>
<dbReference type="PROSITE" id="PS50939">
    <property type="entry name" value="CYTOCHROME_B561"/>
    <property type="match status" value="1"/>
</dbReference>
<dbReference type="SMART" id="SM00665">
    <property type="entry name" value="B561"/>
    <property type="match status" value="1"/>
</dbReference>
<dbReference type="VEuPathDB" id="FungiDB:CLCR_08901"/>
<dbReference type="Proteomes" id="UP000094526">
    <property type="component" value="Unassembled WGS sequence"/>
</dbReference>
<evidence type="ECO:0000313" key="10">
    <source>
        <dbReference type="EMBL" id="OCT51957.1"/>
    </source>
</evidence>
<evidence type="ECO:0000313" key="11">
    <source>
        <dbReference type="Proteomes" id="UP000094526"/>
    </source>
</evidence>
<dbReference type="STRING" id="86049.A0A1C1CTY7"/>
<evidence type="ECO:0000256" key="6">
    <source>
        <dbReference type="ARBA" id="ARBA00023136"/>
    </source>
</evidence>
<keyword evidence="6 7" id="KW-0472">Membrane</keyword>
<dbReference type="PANTHER" id="PTHR47797">
    <property type="entry name" value="DEHYDROGENASE, PUTATIVE (AFU_ORTHOLOGUE AFUA_8G05805)-RELATED"/>
    <property type="match status" value="1"/>
</dbReference>
<dbReference type="EMBL" id="LGRB01000009">
    <property type="protein sequence ID" value="OCT51957.1"/>
    <property type="molecule type" value="Genomic_DNA"/>
</dbReference>
<feature type="transmembrane region" description="Helical" evidence="7">
    <location>
        <begin position="125"/>
        <end position="151"/>
    </location>
</feature>
<keyword evidence="5 7" id="KW-1133">Transmembrane helix</keyword>
<dbReference type="VEuPathDB" id="FungiDB:G647_06171"/>
<gene>
    <name evidence="10" type="ORF">CLCR_08901</name>
</gene>
<feature type="chain" id="PRO_5008651105" evidence="8">
    <location>
        <begin position="25"/>
        <end position="258"/>
    </location>
</feature>
<dbReference type="Pfam" id="PF03188">
    <property type="entry name" value="Cytochrom_B561"/>
    <property type="match status" value="1"/>
</dbReference>
<evidence type="ECO:0000256" key="8">
    <source>
        <dbReference type="SAM" id="SignalP"/>
    </source>
</evidence>
<keyword evidence="2" id="KW-0813">Transport</keyword>
<sequence>MKRISSPFHLLLLLLVADNLNVLAMSASDMTGTAGNESHLLSRAAAPATKHLSDKVHGIMMGVTVILIFPFGSICWRLLDGVVSGRTLLRIHVCCQVLGLGMLVSGFGVGVWVCIIHNSVYNDEWGHGFLGTIVTALFLLQPVLGQWHHILYKRGRSQGRAFNPWFRTSHVWLGRLLMVAAIVNGATGIVLANNTPGGEKGYSAAAGVVGLIYIVILLLWYWNRSKQDAGEAGRDHDHDVLAGHVEDKSGTAVAVGQV</sequence>
<dbReference type="PANTHER" id="PTHR47797:SF1">
    <property type="entry name" value="CYTOCHROME B561 DOMAIN-CONTAINING PROTEIN-RELATED"/>
    <property type="match status" value="1"/>
</dbReference>
<evidence type="ECO:0000259" key="9">
    <source>
        <dbReference type="PROSITE" id="PS50939"/>
    </source>
</evidence>
<evidence type="ECO:0000256" key="4">
    <source>
        <dbReference type="ARBA" id="ARBA00022982"/>
    </source>
</evidence>
<evidence type="ECO:0000256" key="3">
    <source>
        <dbReference type="ARBA" id="ARBA00022692"/>
    </source>
</evidence>
<keyword evidence="3 7" id="KW-0812">Transmembrane</keyword>
<name>A0A1C1CTY7_9EURO</name>
<evidence type="ECO:0000256" key="7">
    <source>
        <dbReference type="SAM" id="Phobius"/>
    </source>
</evidence>